<dbReference type="PROSITE" id="PS51925">
    <property type="entry name" value="SWIB_MDM2"/>
    <property type="match status" value="1"/>
</dbReference>
<dbReference type="PANTHER" id="PTHR13844">
    <property type="entry name" value="SWI/SNF-RELATED MATRIX-ASSOCIATED ACTIN-DEPENDENT REGULATOR OF CHROMATIN SUBFAMILY D"/>
    <property type="match status" value="1"/>
</dbReference>
<gene>
    <name evidence="3" type="ORF">BOX15_Mlig012934g2</name>
</gene>
<evidence type="ECO:0000256" key="1">
    <source>
        <dbReference type="SAM" id="MobiDB-lite"/>
    </source>
</evidence>
<dbReference type="SUPFAM" id="SSF47592">
    <property type="entry name" value="SWIB/MDM2 domain"/>
    <property type="match status" value="1"/>
</dbReference>
<protein>
    <recommendedName>
        <fullName evidence="2">DM2 domain-containing protein</fullName>
    </recommendedName>
</protein>
<dbReference type="Pfam" id="PF02201">
    <property type="entry name" value="SWIB"/>
    <property type="match status" value="1"/>
</dbReference>
<dbReference type="Proteomes" id="UP000215902">
    <property type="component" value="Unassembled WGS sequence"/>
</dbReference>
<accession>A0A267GUM7</accession>
<dbReference type="AlphaFoldDB" id="A0A267GUM7"/>
<evidence type="ECO:0000313" key="4">
    <source>
        <dbReference type="Proteomes" id="UP000215902"/>
    </source>
</evidence>
<sequence>MLPSQQRRQIIVRATPAYLPGPSSSQQQQQQQQQPVVTFAAVSSTPSISMMSLATAGTLPSTLAPSSSTSAAASSAAAAAAAAAKRRRIAGPSAATASHQLSDRAIRLAPECGAHRELSRLEQRLDEAILARRLALHEAQRRQGQPRPKRRFRLQLSSHFGAYGPAGEQGWELRIEGRALDDASPLTTSSGGLTTSSSTVSAASLLHSGQSGAGLSHDQSTLGGPNGRRRFTSYLNSLVVELDRGLYGPDQHLAEWNRAEGLPDTDGFVVRRAGESPVRVTVLLTPEQRPPRYRLQPQLGRLLGLHTGTQAQAAHAFWRYVAAKSLLDPLDRACLVLDQPLGELFRSDGQASKEPVRIPTADVPRRLAQLLLPMEPLSLNYLVSAEAGVKRCVNYELELDAEDSGVLSAAAEPVAMSGSTLQELNATESRISDTLDQMNSAAEQAEFFADFASNPQQFLTSALLKSGGANSTSQQQPQSQRQQQPQADPDKERRAAFFQGGWLPEATAIYFAEKIDKRRQELEELLGIP</sequence>
<dbReference type="InterPro" id="IPR003121">
    <property type="entry name" value="SWIB_MDM2_domain"/>
</dbReference>
<organism evidence="3 4">
    <name type="scientific">Macrostomum lignano</name>
    <dbReference type="NCBI Taxonomy" id="282301"/>
    <lineage>
        <taxon>Eukaryota</taxon>
        <taxon>Metazoa</taxon>
        <taxon>Spiralia</taxon>
        <taxon>Lophotrochozoa</taxon>
        <taxon>Platyhelminthes</taxon>
        <taxon>Rhabditophora</taxon>
        <taxon>Macrostomorpha</taxon>
        <taxon>Macrostomida</taxon>
        <taxon>Macrostomidae</taxon>
        <taxon>Macrostomum</taxon>
    </lineage>
</organism>
<name>A0A267GUM7_9PLAT</name>
<proteinExistence type="predicted"/>
<feature type="domain" description="DM2" evidence="2">
    <location>
        <begin position="288"/>
        <end position="373"/>
    </location>
</feature>
<keyword evidence="4" id="KW-1185">Reference proteome</keyword>
<dbReference type="STRING" id="282301.A0A267GUM7"/>
<dbReference type="InterPro" id="IPR036885">
    <property type="entry name" value="SWIB_MDM2_dom_sf"/>
</dbReference>
<feature type="compositionally biased region" description="Low complexity" evidence="1">
    <location>
        <begin position="473"/>
        <end position="486"/>
    </location>
</feature>
<dbReference type="OrthoDB" id="10263741at2759"/>
<comment type="caution">
    <text evidence="3">The sequence shown here is derived from an EMBL/GenBank/DDBJ whole genome shotgun (WGS) entry which is preliminary data.</text>
</comment>
<dbReference type="EMBL" id="NIVC01000166">
    <property type="protein sequence ID" value="PAA89047.1"/>
    <property type="molecule type" value="Genomic_DNA"/>
</dbReference>
<evidence type="ECO:0000259" key="2">
    <source>
        <dbReference type="PROSITE" id="PS51925"/>
    </source>
</evidence>
<feature type="region of interest" description="Disordered" evidence="1">
    <location>
        <begin position="466"/>
        <end position="498"/>
    </location>
</feature>
<evidence type="ECO:0000313" key="3">
    <source>
        <dbReference type="EMBL" id="PAA89047.1"/>
    </source>
</evidence>
<dbReference type="Gene3D" id="1.10.245.10">
    <property type="entry name" value="SWIB/MDM2 domain"/>
    <property type="match status" value="1"/>
</dbReference>
<dbReference type="CDD" id="cd10568">
    <property type="entry name" value="SWIB_like"/>
    <property type="match status" value="1"/>
</dbReference>
<reference evidence="3 4" key="1">
    <citation type="submission" date="2017-06" db="EMBL/GenBank/DDBJ databases">
        <title>A platform for efficient transgenesis in Macrostomum lignano, a flatworm model organism for stem cell research.</title>
        <authorList>
            <person name="Berezikov E."/>
        </authorList>
    </citation>
    <scope>NUCLEOTIDE SEQUENCE [LARGE SCALE GENOMIC DNA]</scope>
    <source>
        <strain evidence="3">DV1</strain>
        <tissue evidence="3">Whole organism</tissue>
    </source>
</reference>